<reference evidence="6" key="1">
    <citation type="journal article" date="2019" name="Int. J. Syst. Evol. Microbiol.">
        <title>The Global Catalogue of Microorganisms (GCM) 10K type strain sequencing project: providing services to taxonomists for standard genome sequencing and annotation.</title>
        <authorList>
            <consortium name="The Broad Institute Genomics Platform"/>
            <consortium name="The Broad Institute Genome Sequencing Center for Infectious Disease"/>
            <person name="Wu L."/>
            <person name="Ma J."/>
        </authorList>
    </citation>
    <scope>NUCLEOTIDE SEQUENCE [LARGE SCALE GENOMIC DNA]</scope>
    <source>
        <strain evidence="6">JCM 4738</strain>
    </source>
</reference>
<dbReference type="EMBL" id="BMVP01000026">
    <property type="protein sequence ID" value="GHB84761.1"/>
    <property type="molecule type" value="Genomic_DNA"/>
</dbReference>
<dbReference type="SUPFAM" id="SSF46785">
    <property type="entry name" value="Winged helix' DNA-binding domain"/>
    <property type="match status" value="1"/>
</dbReference>
<dbReference type="Pfam" id="PF00392">
    <property type="entry name" value="GntR"/>
    <property type="match status" value="1"/>
</dbReference>
<evidence type="ECO:0000256" key="1">
    <source>
        <dbReference type="ARBA" id="ARBA00023015"/>
    </source>
</evidence>
<keyword evidence="3" id="KW-0804">Transcription</keyword>
<accession>A0ABQ3F5B1</accession>
<keyword evidence="6" id="KW-1185">Reference proteome</keyword>
<dbReference type="PROSITE" id="PS50949">
    <property type="entry name" value="HTH_GNTR"/>
    <property type="match status" value="1"/>
</dbReference>
<evidence type="ECO:0000259" key="4">
    <source>
        <dbReference type="PROSITE" id="PS50949"/>
    </source>
</evidence>
<gene>
    <name evidence="5" type="ORF">GCM10010347_64680</name>
</gene>
<dbReference type="InterPro" id="IPR000524">
    <property type="entry name" value="Tscrpt_reg_HTH_GntR"/>
</dbReference>
<dbReference type="Proteomes" id="UP000642673">
    <property type="component" value="Unassembled WGS sequence"/>
</dbReference>
<dbReference type="PRINTS" id="PR00035">
    <property type="entry name" value="HTHGNTR"/>
</dbReference>
<dbReference type="InterPro" id="IPR050679">
    <property type="entry name" value="Bact_HTH_transcr_reg"/>
</dbReference>
<dbReference type="SMART" id="SM00345">
    <property type="entry name" value="HTH_GNTR"/>
    <property type="match status" value="1"/>
</dbReference>
<dbReference type="Gene3D" id="1.10.10.10">
    <property type="entry name" value="Winged helix-like DNA-binding domain superfamily/Winged helix DNA-binding domain"/>
    <property type="match status" value="1"/>
</dbReference>
<organism evidence="5 6">
    <name type="scientific">Streptomyces cirratus</name>
    <dbReference type="NCBI Taxonomy" id="68187"/>
    <lineage>
        <taxon>Bacteria</taxon>
        <taxon>Bacillati</taxon>
        <taxon>Actinomycetota</taxon>
        <taxon>Actinomycetes</taxon>
        <taxon>Kitasatosporales</taxon>
        <taxon>Streptomycetaceae</taxon>
        <taxon>Streptomyces</taxon>
    </lineage>
</organism>
<protein>
    <recommendedName>
        <fullName evidence="4">HTH gntR-type domain-containing protein</fullName>
    </recommendedName>
</protein>
<evidence type="ECO:0000256" key="2">
    <source>
        <dbReference type="ARBA" id="ARBA00023125"/>
    </source>
</evidence>
<evidence type="ECO:0000313" key="5">
    <source>
        <dbReference type="EMBL" id="GHB84761.1"/>
    </source>
</evidence>
<keyword evidence="1" id="KW-0805">Transcription regulation</keyword>
<sequence length="113" mass="12311">MGNGQPEYQRVMEDLRQQIADGRLAVGDPIPSTAKLGSQYDVSSTVVRRAVTELTAEGLLYGQAGKGVFVRARPTPVVAQPSTAELAATVKRLEARLDAMATRLEELERERKT</sequence>
<proteinExistence type="predicted"/>
<feature type="domain" description="HTH gntR-type" evidence="4">
    <location>
        <begin position="5"/>
        <end position="73"/>
    </location>
</feature>
<dbReference type="InterPro" id="IPR036388">
    <property type="entry name" value="WH-like_DNA-bd_sf"/>
</dbReference>
<keyword evidence="2" id="KW-0238">DNA-binding</keyword>
<dbReference type="CDD" id="cd07377">
    <property type="entry name" value="WHTH_GntR"/>
    <property type="match status" value="1"/>
</dbReference>
<evidence type="ECO:0000256" key="3">
    <source>
        <dbReference type="ARBA" id="ARBA00023163"/>
    </source>
</evidence>
<evidence type="ECO:0000313" key="6">
    <source>
        <dbReference type="Proteomes" id="UP000642673"/>
    </source>
</evidence>
<name>A0ABQ3F5B1_9ACTN</name>
<dbReference type="InterPro" id="IPR036390">
    <property type="entry name" value="WH_DNA-bd_sf"/>
</dbReference>
<dbReference type="PANTHER" id="PTHR44846:SF17">
    <property type="entry name" value="GNTR-FAMILY TRANSCRIPTIONAL REGULATOR"/>
    <property type="match status" value="1"/>
</dbReference>
<comment type="caution">
    <text evidence="5">The sequence shown here is derived from an EMBL/GenBank/DDBJ whole genome shotgun (WGS) entry which is preliminary data.</text>
</comment>
<dbReference type="PANTHER" id="PTHR44846">
    <property type="entry name" value="MANNOSYL-D-GLYCERATE TRANSPORT/METABOLISM SYSTEM REPRESSOR MNGR-RELATED"/>
    <property type="match status" value="1"/>
</dbReference>